<feature type="binding site" evidence="15">
    <location>
        <position position="50"/>
    </location>
    <ligand>
        <name>ATP</name>
        <dbReference type="ChEBI" id="CHEBI:30616"/>
    </ligand>
</feature>
<proteinExistence type="predicted"/>
<evidence type="ECO:0000256" key="3">
    <source>
        <dbReference type="ARBA" id="ARBA00012442"/>
    </source>
</evidence>
<evidence type="ECO:0000256" key="4">
    <source>
        <dbReference type="ARBA" id="ARBA00021841"/>
    </source>
</evidence>
<dbReference type="InterPro" id="IPR041185">
    <property type="entry name" value="IKBKB_SDD"/>
</dbReference>
<keyword evidence="18" id="KW-1185">Reference proteome</keyword>
<evidence type="ECO:0000256" key="10">
    <source>
        <dbReference type="ARBA" id="ARBA00022777"/>
    </source>
</evidence>
<reference evidence="17 18" key="1">
    <citation type="journal article" date="2018" name="G3 (Bethesda)">
        <title>A High-Quality Reference Genome for the Invasive Mosquitofish Gambusia affinis Using a Chicago Library.</title>
        <authorList>
            <person name="Hoffberg S.L."/>
            <person name="Troendle N.J."/>
            <person name="Glenn T.C."/>
            <person name="Mahmud O."/>
            <person name="Louha S."/>
            <person name="Chalopin D."/>
            <person name="Bennetzen J.L."/>
            <person name="Mauricio R."/>
        </authorList>
    </citation>
    <scope>NUCLEOTIDE SEQUENCE [LARGE SCALE GENOMIC DNA]</scope>
    <source>
        <strain evidence="17">NE01/NJP1002.9</strain>
        <tissue evidence="17">Muscle</tissue>
    </source>
</reference>
<comment type="catalytic activity">
    <reaction evidence="14">
        <text>L-seryl-[I-kappa-B protein] + ATP = O-phospho-L-seryl-[I-kappa-B protein] + ADP + H(+)</text>
        <dbReference type="Rhea" id="RHEA:19073"/>
        <dbReference type="Rhea" id="RHEA-COMP:13698"/>
        <dbReference type="Rhea" id="RHEA-COMP:13699"/>
        <dbReference type="ChEBI" id="CHEBI:15378"/>
        <dbReference type="ChEBI" id="CHEBI:29999"/>
        <dbReference type="ChEBI" id="CHEBI:30616"/>
        <dbReference type="ChEBI" id="CHEBI:83421"/>
        <dbReference type="ChEBI" id="CHEBI:456216"/>
        <dbReference type="EC" id="2.7.11.10"/>
    </reaction>
</comment>
<evidence type="ECO:0000256" key="7">
    <source>
        <dbReference type="ARBA" id="ARBA00022553"/>
    </source>
</evidence>
<dbReference type="InterPro" id="IPR022007">
    <property type="entry name" value="IKKbetaNEMObind"/>
</dbReference>
<dbReference type="InterPro" id="IPR008271">
    <property type="entry name" value="Ser/Thr_kinase_AS"/>
</dbReference>
<keyword evidence="8" id="KW-0808">Transferase</keyword>
<keyword evidence="9 15" id="KW-0547">Nucleotide-binding</keyword>
<dbReference type="InterPro" id="IPR017441">
    <property type="entry name" value="Protein_kinase_ATP_BS"/>
</dbReference>
<evidence type="ECO:0000259" key="16">
    <source>
        <dbReference type="PROSITE" id="PS50011"/>
    </source>
</evidence>
<evidence type="ECO:0000256" key="1">
    <source>
        <dbReference type="ARBA" id="ARBA00004123"/>
    </source>
</evidence>
<evidence type="ECO:0000256" key="12">
    <source>
        <dbReference type="ARBA" id="ARBA00023242"/>
    </source>
</evidence>
<dbReference type="Proteomes" id="UP000250572">
    <property type="component" value="Unassembled WGS sequence"/>
</dbReference>
<dbReference type="InterPro" id="IPR000719">
    <property type="entry name" value="Prot_kinase_dom"/>
</dbReference>
<protein>
    <recommendedName>
        <fullName evidence="4">Inhibitor of nuclear factor kappa-B kinase subunit alpha</fullName>
        <ecNumber evidence="3">2.7.11.10</ecNumber>
    </recommendedName>
    <alternativeName>
        <fullName evidence="13">Nuclear factor NF-kappa-B inhibitor kinase alpha</fullName>
    </alternativeName>
</protein>
<evidence type="ECO:0000256" key="8">
    <source>
        <dbReference type="ARBA" id="ARBA00022679"/>
    </source>
</evidence>
<organism evidence="17 18">
    <name type="scientific">Gambusia affinis</name>
    <name type="common">Western mosquitofish</name>
    <name type="synonym">Heterandria affinis</name>
    <dbReference type="NCBI Taxonomy" id="33528"/>
    <lineage>
        <taxon>Eukaryota</taxon>
        <taxon>Metazoa</taxon>
        <taxon>Chordata</taxon>
        <taxon>Craniata</taxon>
        <taxon>Vertebrata</taxon>
        <taxon>Euteleostomi</taxon>
        <taxon>Actinopterygii</taxon>
        <taxon>Neopterygii</taxon>
        <taxon>Teleostei</taxon>
        <taxon>Neoteleostei</taxon>
        <taxon>Acanthomorphata</taxon>
        <taxon>Ovalentaria</taxon>
        <taxon>Atherinomorphae</taxon>
        <taxon>Cyprinodontiformes</taxon>
        <taxon>Poeciliidae</taxon>
        <taxon>Poeciliinae</taxon>
        <taxon>Gambusia</taxon>
    </lineage>
</organism>
<dbReference type="Pfam" id="PF00069">
    <property type="entry name" value="Pkinase"/>
    <property type="match status" value="1"/>
</dbReference>
<dbReference type="Pfam" id="PF18397">
    <property type="entry name" value="IKBKB_SDD"/>
    <property type="match status" value="1"/>
</dbReference>
<dbReference type="GO" id="GO:0005634">
    <property type="term" value="C:nucleus"/>
    <property type="evidence" value="ECO:0007669"/>
    <property type="project" value="UniProtKB-SubCell"/>
</dbReference>
<evidence type="ECO:0000256" key="5">
    <source>
        <dbReference type="ARBA" id="ARBA00022490"/>
    </source>
</evidence>
<dbReference type="InterPro" id="IPR011009">
    <property type="entry name" value="Kinase-like_dom_sf"/>
</dbReference>
<dbReference type="AlphaFoldDB" id="A0A315VS51"/>
<name>A0A315VS51_GAMAF</name>
<evidence type="ECO:0000256" key="14">
    <source>
        <dbReference type="ARBA" id="ARBA00048789"/>
    </source>
</evidence>
<keyword evidence="7" id="KW-0597">Phosphoprotein</keyword>
<dbReference type="Gene3D" id="1.10.510.10">
    <property type="entry name" value="Transferase(Phosphotransferase) domain 1"/>
    <property type="match status" value="1"/>
</dbReference>
<dbReference type="GO" id="GO:0033209">
    <property type="term" value="P:tumor necrosis factor-mediated signaling pathway"/>
    <property type="evidence" value="ECO:0007669"/>
    <property type="project" value="TreeGrafter"/>
</dbReference>
<gene>
    <name evidence="17" type="ORF">CCH79_00001591</name>
</gene>
<dbReference type="GO" id="GO:0008385">
    <property type="term" value="C:IkappaB kinase complex"/>
    <property type="evidence" value="ECO:0007669"/>
    <property type="project" value="TreeGrafter"/>
</dbReference>
<keyword evidence="6" id="KW-0723">Serine/threonine-protein kinase</keyword>
<keyword evidence="10" id="KW-0418">Kinase</keyword>
<dbReference type="InterPro" id="IPR046375">
    <property type="entry name" value="IKBKB_SDD_sf"/>
</dbReference>
<feature type="non-terminal residue" evidence="17">
    <location>
        <position position="1"/>
    </location>
</feature>
<evidence type="ECO:0000256" key="13">
    <source>
        <dbReference type="ARBA" id="ARBA00032095"/>
    </source>
</evidence>
<dbReference type="SMART" id="SM00220">
    <property type="entry name" value="S_TKc"/>
    <property type="match status" value="1"/>
</dbReference>
<dbReference type="PROSITE" id="PS00107">
    <property type="entry name" value="PROTEIN_KINASE_ATP"/>
    <property type="match status" value="1"/>
</dbReference>
<evidence type="ECO:0000256" key="9">
    <source>
        <dbReference type="ARBA" id="ARBA00022741"/>
    </source>
</evidence>
<dbReference type="GO" id="GO:0008384">
    <property type="term" value="F:IkappaB kinase activity"/>
    <property type="evidence" value="ECO:0007669"/>
    <property type="project" value="UniProtKB-EC"/>
</dbReference>
<dbReference type="SUPFAM" id="SSF56112">
    <property type="entry name" value="Protein kinase-like (PK-like)"/>
    <property type="match status" value="1"/>
</dbReference>
<feature type="domain" description="Protein kinase" evidence="16">
    <location>
        <begin position="21"/>
        <end position="298"/>
    </location>
</feature>
<dbReference type="InterPro" id="IPR051180">
    <property type="entry name" value="IKK"/>
</dbReference>
<keyword evidence="5" id="KW-0963">Cytoplasm</keyword>
<keyword evidence="11 15" id="KW-0067">ATP-binding</keyword>
<dbReference type="SMART" id="SM01239">
    <property type="entry name" value="IKKbetaNEMObind"/>
    <property type="match status" value="1"/>
</dbReference>
<evidence type="ECO:0000256" key="2">
    <source>
        <dbReference type="ARBA" id="ARBA00004496"/>
    </source>
</evidence>
<dbReference type="Gene3D" id="3.10.20.90">
    <property type="entry name" value="Phosphatidylinositol 3-kinase Catalytic Subunit, Chain A, domain 1"/>
    <property type="match status" value="1"/>
</dbReference>
<comment type="subcellular location">
    <subcellularLocation>
        <location evidence="2">Cytoplasm</location>
    </subcellularLocation>
    <subcellularLocation>
        <location evidence="1">Nucleus</location>
    </subcellularLocation>
</comment>
<dbReference type="EMBL" id="NHOQ01001229">
    <property type="protein sequence ID" value="PWA25963.1"/>
    <property type="molecule type" value="Genomic_DNA"/>
</dbReference>
<dbReference type="PANTHER" id="PTHR22969">
    <property type="entry name" value="IKB KINASE"/>
    <property type="match status" value="1"/>
</dbReference>
<dbReference type="PROSITE" id="PS50011">
    <property type="entry name" value="PROTEIN_KINASE_DOM"/>
    <property type="match status" value="1"/>
</dbReference>
<dbReference type="PANTHER" id="PTHR22969:SF13">
    <property type="entry name" value="INHIBITOR OF NUCLEAR FACTOR KAPPA-B KINASE SUBUNIT ALPHA"/>
    <property type="match status" value="1"/>
</dbReference>
<dbReference type="GO" id="GO:0005524">
    <property type="term" value="F:ATP binding"/>
    <property type="evidence" value="ECO:0007669"/>
    <property type="project" value="UniProtKB-UniRule"/>
</dbReference>
<keyword evidence="12" id="KW-0539">Nucleus</keyword>
<dbReference type="EC" id="2.7.11.10" evidence="3"/>
<dbReference type="PROSITE" id="PS00108">
    <property type="entry name" value="PROTEIN_KINASE_ST"/>
    <property type="match status" value="1"/>
</dbReference>
<dbReference type="STRING" id="33528.ENSGAFP00000012451"/>
<dbReference type="Gene3D" id="1.20.1270.250">
    <property type="match status" value="1"/>
</dbReference>
<dbReference type="FunFam" id="1.10.510.10:FF:000147">
    <property type="entry name" value="Inhibitor of nuclear factor kappa-B kinase subunit beta"/>
    <property type="match status" value="1"/>
</dbReference>
<evidence type="ECO:0000256" key="6">
    <source>
        <dbReference type="ARBA" id="ARBA00022527"/>
    </source>
</evidence>
<evidence type="ECO:0000256" key="15">
    <source>
        <dbReference type="PROSITE-ProRule" id="PRU10141"/>
    </source>
</evidence>
<evidence type="ECO:0000256" key="11">
    <source>
        <dbReference type="ARBA" id="ARBA00022840"/>
    </source>
</evidence>
<dbReference type="GO" id="GO:0045944">
    <property type="term" value="P:positive regulation of transcription by RNA polymerase II"/>
    <property type="evidence" value="ECO:0007669"/>
    <property type="project" value="TreeGrafter"/>
</dbReference>
<accession>A0A315VS51</accession>
<evidence type="ECO:0000313" key="17">
    <source>
        <dbReference type="EMBL" id="PWA25963.1"/>
    </source>
</evidence>
<sequence length="722" mass="82902">LNYLHTMERPTLKKSPTCISWTNKERLGMGGFGHVYLYQHNETGEKIAVKLCRLDLSVKNKERWSREIQIMRKLNHVNIVQARDVPEDVTSIALNDLPLLAMEYCAKGDLRKVPKDCFIKNLSSGIQYLHENKIIHRDLKPENIVLQEIDGKLVHKIIDLGYAKDLDQGSLCTSFVGTLQYLAPELFESKPYTVTVDYWSFGTVIFECICGFRPFMHNMQPVQWINKVKNKGPKDIMAVEDMNGEIRFSAHLSYPNNLSKPLLEPIECLLQMLLLWDPAFRGGGPDPKTNKPRCFTLLDKILNMKVMHVLDMTSAQLHSMVLGVEESFLCLQRRLEAQTQAHISPESQELLLETGNSLDPRWAPMQCLPDGLRGWDASIVFLFDKSLTKYSGPLTARPLPDSVNFIVRETKTQLPLSPLRKVWGEALSYICGLKEDYLRLYQGQRAAMLSLLRYNSTLTQYKHRLFSYSQQLHAKLAIFKTSIQQDLEQYTKQSNSGISSEKMQRAWQENEQKADGFTQVANVSGLDEEILALHSEIVELQRSPFARKQGDVMEKFEEKAVELYKQLKTKCKSNDPPHGYSDSSDMVRTILQTVQNQDRVLKDLYTHLSAILMCKQRIVDLFPKLEKAVVNIKAAETEVMQMQTKRQKEFWFLLKIACAQSNSQLSSLKQKQPSDGETVQQLLDENQHYLNHLTSLMQDATQELKQSVMDQDWSWVEFGANK</sequence>
<comment type="caution">
    <text evidence="17">The sequence shown here is derived from an EMBL/GenBank/DDBJ whole genome shotgun (WGS) entry which is preliminary data.</text>
</comment>
<dbReference type="Pfam" id="PF12179">
    <property type="entry name" value="IKKbetaNEMObind"/>
    <property type="match status" value="1"/>
</dbReference>
<evidence type="ECO:0000313" key="18">
    <source>
        <dbReference type="Proteomes" id="UP000250572"/>
    </source>
</evidence>
<feature type="non-terminal residue" evidence="17">
    <location>
        <position position="722"/>
    </location>
</feature>